<dbReference type="InterPro" id="IPR005764">
    <property type="entry name" value="Ade_phspho_trans"/>
</dbReference>
<evidence type="ECO:0000256" key="7">
    <source>
        <dbReference type="ARBA" id="ARBA00022490"/>
    </source>
</evidence>
<comment type="pathway">
    <text evidence="4 11">Purine metabolism; AMP biosynthesis via salvage pathway; AMP from adenine: step 1/1.</text>
</comment>
<dbReference type="PANTHER" id="PTHR32315">
    <property type="entry name" value="ADENINE PHOSPHORIBOSYLTRANSFERASE"/>
    <property type="match status" value="1"/>
</dbReference>
<evidence type="ECO:0000256" key="9">
    <source>
        <dbReference type="ARBA" id="ARBA00022679"/>
    </source>
</evidence>
<proteinExistence type="inferred from homology"/>
<comment type="function">
    <text evidence="2 11">Catalyzes a salvage reaction resulting in the formation of AMP, that is energically less costly than de novo synthesis.</text>
</comment>
<gene>
    <name evidence="11" type="primary">apt</name>
    <name evidence="13" type="ORF">RM529_13165</name>
</gene>
<evidence type="ECO:0000256" key="8">
    <source>
        <dbReference type="ARBA" id="ARBA00022676"/>
    </source>
</evidence>
<dbReference type="RefSeq" id="WP_311485242.1">
    <property type="nucleotide sequence ID" value="NZ_JAVRHP010000081.1"/>
</dbReference>
<comment type="similarity">
    <text evidence="5 11">Belongs to the purine/pyrimidine phosphoribosyltransferase family.</text>
</comment>
<dbReference type="NCBIfam" id="NF002636">
    <property type="entry name" value="PRK02304.1-5"/>
    <property type="match status" value="1"/>
</dbReference>
<dbReference type="Proteomes" id="UP001248819">
    <property type="component" value="Unassembled WGS sequence"/>
</dbReference>
<keyword evidence="8 11" id="KW-0328">Glycosyltransferase</keyword>
<evidence type="ECO:0000313" key="14">
    <source>
        <dbReference type="Proteomes" id="UP001248819"/>
    </source>
</evidence>
<evidence type="ECO:0000256" key="1">
    <source>
        <dbReference type="ARBA" id="ARBA00000868"/>
    </source>
</evidence>
<evidence type="ECO:0000313" key="13">
    <source>
        <dbReference type="EMBL" id="MDT0651102.1"/>
    </source>
</evidence>
<dbReference type="EC" id="2.4.2.7" evidence="6 11"/>
<keyword evidence="9 11" id="KW-0808">Transferase</keyword>
<dbReference type="NCBIfam" id="NF002634">
    <property type="entry name" value="PRK02304.1-3"/>
    <property type="match status" value="1"/>
</dbReference>
<evidence type="ECO:0000259" key="12">
    <source>
        <dbReference type="Pfam" id="PF00156"/>
    </source>
</evidence>
<evidence type="ECO:0000256" key="11">
    <source>
        <dbReference type="HAMAP-Rule" id="MF_00004"/>
    </source>
</evidence>
<dbReference type="Gene3D" id="3.40.50.2020">
    <property type="match status" value="1"/>
</dbReference>
<evidence type="ECO:0000256" key="5">
    <source>
        <dbReference type="ARBA" id="ARBA00008391"/>
    </source>
</evidence>
<keyword evidence="10 11" id="KW-0660">Purine salvage</keyword>
<dbReference type="SUPFAM" id="SSF53271">
    <property type="entry name" value="PRTase-like"/>
    <property type="match status" value="1"/>
</dbReference>
<feature type="domain" description="Phosphoribosyltransferase" evidence="12">
    <location>
        <begin position="33"/>
        <end position="149"/>
    </location>
</feature>
<organism evidence="13 14">
    <name type="scientific">Autumnicola edwardsiae</name>
    <dbReference type="NCBI Taxonomy" id="3075594"/>
    <lineage>
        <taxon>Bacteria</taxon>
        <taxon>Pseudomonadati</taxon>
        <taxon>Bacteroidota</taxon>
        <taxon>Flavobacteriia</taxon>
        <taxon>Flavobacteriales</taxon>
        <taxon>Flavobacteriaceae</taxon>
        <taxon>Autumnicola</taxon>
    </lineage>
</organism>
<dbReference type="Pfam" id="PF00156">
    <property type="entry name" value="Pribosyltran"/>
    <property type="match status" value="1"/>
</dbReference>
<dbReference type="CDD" id="cd06223">
    <property type="entry name" value="PRTases_typeI"/>
    <property type="match status" value="1"/>
</dbReference>
<evidence type="ECO:0000256" key="2">
    <source>
        <dbReference type="ARBA" id="ARBA00003968"/>
    </source>
</evidence>
<comment type="catalytic activity">
    <reaction evidence="1 11">
        <text>AMP + diphosphate = 5-phospho-alpha-D-ribose 1-diphosphate + adenine</text>
        <dbReference type="Rhea" id="RHEA:16609"/>
        <dbReference type="ChEBI" id="CHEBI:16708"/>
        <dbReference type="ChEBI" id="CHEBI:33019"/>
        <dbReference type="ChEBI" id="CHEBI:58017"/>
        <dbReference type="ChEBI" id="CHEBI:456215"/>
        <dbReference type="EC" id="2.4.2.7"/>
    </reaction>
</comment>
<dbReference type="InterPro" id="IPR000836">
    <property type="entry name" value="PRTase_dom"/>
</dbReference>
<evidence type="ECO:0000256" key="6">
    <source>
        <dbReference type="ARBA" id="ARBA00011893"/>
    </source>
</evidence>
<keyword evidence="14" id="KW-1185">Reference proteome</keyword>
<evidence type="ECO:0000256" key="4">
    <source>
        <dbReference type="ARBA" id="ARBA00004659"/>
    </source>
</evidence>
<dbReference type="InterPro" id="IPR050054">
    <property type="entry name" value="UPRTase/APRTase"/>
</dbReference>
<accession>A0ABU3CY21</accession>
<dbReference type="PANTHER" id="PTHR32315:SF3">
    <property type="entry name" value="ADENINE PHOSPHORIBOSYLTRANSFERASE"/>
    <property type="match status" value="1"/>
</dbReference>
<dbReference type="EMBL" id="JAVRHP010000081">
    <property type="protein sequence ID" value="MDT0651102.1"/>
    <property type="molecule type" value="Genomic_DNA"/>
</dbReference>
<comment type="subcellular location">
    <subcellularLocation>
        <location evidence="3 11">Cytoplasm</location>
    </subcellularLocation>
</comment>
<reference evidence="13 14" key="1">
    <citation type="submission" date="2023-09" db="EMBL/GenBank/DDBJ databases">
        <authorList>
            <person name="Rey-Velasco X."/>
        </authorList>
    </citation>
    <scope>NUCLEOTIDE SEQUENCE [LARGE SCALE GENOMIC DNA]</scope>
    <source>
        <strain evidence="13 14">F297</strain>
    </source>
</reference>
<evidence type="ECO:0000256" key="3">
    <source>
        <dbReference type="ARBA" id="ARBA00004496"/>
    </source>
</evidence>
<dbReference type="InterPro" id="IPR029057">
    <property type="entry name" value="PRTase-like"/>
</dbReference>
<dbReference type="GO" id="GO:0003999">
    <property type="term" value="F:adenine phosphoribosyltransferase activity"/>
    <property type="evidence" value="ECO:0007669"/>
    <property type="project" value="UniProtKB-EC"/>
</dbReference>
<dbReference type="HAMAP" id="MF_00004">
    <property type="entry name" value="Aden_phosphoribosyltr"/>
    <property type="match status" value="1"/>
</dbReference>
<comment type="caution">
    <text evidence="13">The sequence shown here is derived from an EMBL/GenBank/DDBJ whole genome shotgun (WGS) entry which is preliminary data.</text>
</comment>
<sequence length="171" mass="18969">MTNLKNFIREIPDFPKKGISYKDITPLLQDPKAMDFAVDLFIQKLNNQPIDIVVGIESRGFFFAALLAQKLNAGFVPVRKKGKLPAETLSEKYDLEYGIDVLEIHKDAISKGENVLVHDDVLATGGTARAACSLVERLGGNVVQCNFLVELSFLNGRQQLSRFPVASLVEY</sequence>
<protein>
    <recommendedName>
        <fullName evidence="6 11">Adenine phosphoribosyltransferase</fullName>
        <shortName evidence="11">APRT</shortName>
        <ecNumber evidence="6 11">2.4.2.7</ecNumber>
    </recommendedName>
</protein>
<dbReference type="NCBIfam" id="TIGR01090">
    <property type="entry name" value="apt"/>
    <property type="match status" value="1"/>
</dbReference>
<evidence type="ECO:0000256" key="10">
    <source>
        <dbReference type="ARBA" id="ARBA00022726"/>
    </source>
</evidence>
<name>A0ABU3CY21_9FLAO</name>
<keyword evidence="7 11" id="KW-0963">Cytoplasm</keyword>
<comment type="subunit">
    <text evidence="11">Homodimer.</text>
</comment>